<dbReference type="GO" id="GO:0005886">
    <property type="term" value="C:plasma membrane"/>
    <property type="evidence" value="ECO:0007669"/>
    <property type="project" value="UniProtKB-SubCell"/>
</dbReference>
<keyword evidence="6 7" id="KW-0472">Membrane</keyword>
<name>A0A173S9U5_ANAHA</name>
<feature type="transmembrane region" description="Helical" evidence="7">
    <location>
        <begin position="238"/>
        <end position="254"/>
    </location>
</feature>
<comment type="subcellular location">
    <subcellularLocation>
        <location evidence="1">Cell membrane</location>
        <topology evidence="1">Multi-pass membrane protein</topology>
    </subcellularLocation>
</comment>
<sequence>MTQTNGETKLQKFHSVMQKVLKYGIVLALIAFIVLVLMNKDQFSEKVAKGTPEHKLTKIEVTDGDKVVQKFKAVSHTMERLDIMIDRNEQTGRAGSIDLNVKDSKGKSIFHITPTLLEVDGLTDMKATMRRTLRNENKWYKVVVNQKLNKGETYTIEITGKGIKAERPLYLYTSGNMGKIYQSAKLNGVTQKNFHVRTRVWTTQIDVSAVVLTVAITLALIILILTPLKIPEKWNKRFTWALFIVNPWVAFYMVEKVFYNPISVMNKLAFGMNILWYYILFFILLLIFNRVKWALLVGDVFLYAAAIGNYFVLAFRGTPITPADIYALGTAMDVADHYVLSYDKPAIVATVVLLGLCVFACKLDTYKIFHWKKRLVALLITAIVTVGSSFFLTRVDFLSKKGVAVNFWQQKKGYLKNGYILSFLMNIQYTIVSQPDGYSPEAVDKIADKYQVTQGTNKKLKQKPNVVVIMNETFSDLNVVNKIKTNKEVMPFINSLSENTIKGHMLVSVFGGGTSNSEYEFLTGNSVSSLPLNGNAYTQFVKHKVPSLASQLKQQGYDTLAFHPYKAHGWNRDTVYPLIGFDNFLDETSMNPNGEKFRGWYSDSEDYNKIIDIFNKKKAGQPLFLFNVTIQNHGGYLIADKNFKEEIKIKDEKATDTANRYLSLIHESDRAFEKIINYFKNQKEPTIVVMFGDHQPKLEDSFYELLYGKSLNSLSLKELQKKYTVPFIIWANYDIDAKSDVENVSANYLSSLMLQQTNLKMSRYNEFLLNMRNEVPALNANGYVDKDGKNHELSENNEYTKLITQYQYLQYNSLMDKKHVSTDLFSVKDGK</sequence>
<gene>
    <name evidence="9" type="primary">ltaS</name>
    <name evidence="9" type="ORF">ERS852425_01066</name>
</gene>
<dbReference type="AlphaFoldDB" id="A0A173S9U5"/>
<feature type="transmembrane region" description="Helical" evidence="7">
    <location>
        <begin position="20"/>
        <end position="38"/>
    </location>
</feature>
<dbReference type="Pfam" id="PF00884">
    <property type="entry name" value="Sulfatase"/>
    <property type="match status" value="1"/>
</dbReference>
<keyword evidence="4 7" id="KW-0812">Transmembrane</keyword>
<accession>A0A173S9U5</accession>
<evidence type="ECO:0000256" key="2">
    <source>
        <dbReference type="ARBA" id="ARBA00004936"/>
    </source>
</evidence>
<feature type="transmembrane region" description="Helical" evidence="7">
    <location>
        <begin position="293"/>
        <end position="312"/>
    </location>
</feature>
<evidence type="ECO:0000256" key="6">
    <source>
        <dbReference type="ARBA" id="ARBA00023136"/>
    </source>
</evidence>
<dbReference type="PANTHER" id="PTHR47371">
    <property type="entry name" value="LIPOTEICHOIC ACID SYNTHASE"/>
    <property type="match status" value="1"/>
</dbReference>
<evidence type="ECO:0000313" key="9">
    <source>
        <dbReference type="EMBL" id="CUM86058.1"/>
    </source>
</evidence>
<dbReference type="InterPro" id="IPR000917">
    <property type="entry name" value="Sulfatase_N"/>
</dbReference>
<evidence type="ECO:0000256" key="7">
    <source>
        <dbReference type="SAM" id="Phobius"/>
    </source>
</evidence>
<protein>
    <submittedName>
        <fullName evidence="9">Lipoteichoic acid synthase</fullName>
    </submittedName>
</protein>
<feature type="transmembrane region" description="Helical" evidence="7">
    <location>
        <begin position="269"/>
        <end position="288"/>
    </location>
</feature>
<evidence type="ECO:0000256" key="4">
    <source>
        <dbReference type="ARBA" id="ARBA00022692"/>
    </source>
</evidence>
<dbReference type="EMBL" id="CYXT01000006">
    <property type="protein sequence ID" value="CUM86058.1"/>
    <property type="molecule type" value="Genomic_DNA"/>
</dbReference>
<feature type="transmembrane region" description="Helical" evidence="7">
    <location>
        <begin position="346"/>
        <end position="363"/>
    </location>
</feature>
<dbReference type="Proteomes" id="UP000095598">
    <property type="component" value="Unassembled WGS sequence"/>
</dbReference>
<reference evidence="9 10" key="1">
    <citation type="submission" date="2015-09" db="EMBL/GenBank/DDBJ databases">
        <authorList>
            <consortium name="Pathogen Informatics"/>
        </authorList>
    </citation>
    <scope>NUCLEOTIDE SEQUENCE [LARGE SCALE GENOMIC DNA]</scope>
    <source>
        <strain evidence="9 10">2789STDY5608868</strain>
    </source>
</reference>
<organism evidence="9 10">
    <name type="scientific">Anaerostipes hadrus</name>
    <dbReference type="NCBI Taxonomy" id="649756"/>
    <lineage>
        <taxon>Bacteria</taxon>
        <taxon>Bacillati</taxon>
        <taxon>Bacillota</taxon>
        <taxon>Clostridia</taxon>
        <taxon>Lachnospirales</taxon>
        <taxon>Lachnospiraceae</taxon>
        <taxon>Anaerostipes</taxon>
    </lineage>
</organism>
<evidence type="ECO:0000259" key="8">
    <source>
        <dbReference type="Pfam" id="PF00884"/>
    </source>
</evidence>
<dbReference type="RefSeq" id="WP_055258215.1">
    <property type="nucleotide sequence ID" value="NZ_CYXT01000006.1"/>
</dbReference>
<comment type="pathway">
    <text evidence="2">Cell wall biogenesis; lipoteichoic acid biosynthesis.</text>
</comment>
<evidence type="ECO:0000256" key="5">
    <source>
        <dbReference type="ARBA" id="ARBA00022989"/>
    </source>
</evidence>
<dbReference type="InterPro" id="IPR050448">
    <property type="entry name" value="OpgB/LTA_synthase_biosynth"/>
</dbReference>
<dbReference type="PANTHER" id="PTHR47371:SF3">
    <property type="entry name" value="PHOSPHOGLYCEROL TRANSFERASE I"/>
    <property type="match status" value="1"/>
</dbReference>
<keyword evidence="3" id="KW-1003">Cell membrane</keyword>
<feature type="transmembrane region" description="Helical" evidence="7">
    <location>
        <begin position="207"/>
        <end position="226"/>
    </location>
</feature>
<dbReference type="InterPro" id="IPR017850">
    <property type="entry name" value="Alkaline_phosphatase_core_sf"/>
</dbReference>
<dbReference type="Gene3D" id="3.40.720.10">
    <property type="entry name" value="Alkaline Phosphatase, subunit A"/>
    <property type="match status" value="1"/>
</dbReference>
<evidence type="ECO:0000313" key="10">
    <source>
        <dbReference type="Proteomes" id="UP000095598"/>
    </source>
</evidence>
<keyword evidence="5 7" id="KW-1133">Transmembrane helix</keyword>
<dbReference type="SUPFAM" id="SSF53649">
    <property type="entry name" value="Alkaline phosphatase-like"/>
    <property type="match status" value="1"/>
</dbReference>
<dbReference type="CDD" id="cd16015">
    <property type="entry name" value="LTA_synthase"/>
    <property type="match status" value="1"/>
</dbReference>
<proteinExistence type="predicted"/>
<feature type="domain" description="Sulfatase N-terminal" evidence="8">
    <location>
        <begin position="464"/>
        <end position="757"/>
    </location>
</feature>
<feature type="transmembrane region" description="Helical" evidence="7">
    <location>
        <begin position="375"/>
        <end position="392"/>
    </location>
</feature>
<evidence type="ECO:0000256" key="3">
    <source>
        <dbReference type="ARBA" id="ARBA00022475"/>
    </source>
</evidence>
<evidence type="ECO:0000256" key="1">
    <source>
        <dbReference type="ARBA" id="ARBA00004651"/>
    </source>
</evidence>